<keyword evidence="2" id="KW-0472">Membrane</keyword>
<accession>A0A430FP42</accession>
<keyword evidence="2" id="KW-0812">Transmembrane</keyword>
<comment type="caution">
    <text evidence="3">The sequence shown here is derived from an EMBL/GenBank/DDBJ whole genome shotgun (WGS) entry which is preliminary data.</text>
</comment>
<feature type="transmembrane region" description="Helical" evidence="2">
    <location>
        <begin position="19"/>
        <end position="41"/>
    </location>
</feature>
<gene>
    <name evidence="3" type="ORF">D2E24_1552</name>
</gene>
<dbReference type="AlphaFoldDB" id="A0A430FP42"/>
<sequence length="273" mass="28320">MIAVITANILTAVIASPHLIVIVIAAIASAGAVALVMPSNLTSAERRLRDMHARSRDGPAPAGSGIGGARGRYQGAIDGDTDHRTGIMAVIASAVAALRGGATIRDAFPDTGKPRQRSDVPPGAHEGASSRPPMNTLTEQRLYELLSRHALPKETDRQIADAATQIALAARLSERLGCPAVRCLEAVEQSHRRSRLLADSREQALAVPQATIRLLSALPAVTVLLGELMGARPIGFLFGTPAGLGCLLLGGGFHAAGMAWTAAMLSAADDEGR</sequence>
<dbReference type="RefSeq" id="WP_241222923.1">
    <property type="nucleotide sequence ID" value="NZ_QXGK01000017.1"/>
</dbReference>
<keyword evidence="2" id="KW-1133">Transmembrane helix</keyword>
<evidence type="ECO:0000256" key="1">
    <source>
        <dbReference type="SAM" id="MobiDB-lite"/>
    </source>
</evidence>
<feature type="region of interest" description="Disordered" evidence="1">
    <location>
        <begin position="105"/>
        <end position="136"/>
    </location>
</feature>
<keyword evidence="4" id="KW-1185">Reference proteome</keyword>
<reference evidence="3 4" key="1">
    <citation type="submission" date="2018-09" db="EMBL/GenBank/DDBJ databases">
        <title>Characterization of the phylogenetic diversity of five novel species belonging to the genus Bifidobacterium.</title>
        <authorList>
            <person name="Lugli G.A."/>
            <person name="Duranti S."/>
            <person name="Milani C."/>
        </authorList>
    </citation>
    <scope>NUCLEOTIDE SEQUENCE [LARGE SCALE GENOMIC DNA]</scope>
    <source>
        <strain evidence="3 4">2033B</strain>
    </source>
</reference>
<evidence type="ECO:0000313" key="3">
    <source>
        <dbReference type="EMBL" id="RSX54602.1"/>
    </source>
</evidence>
<organism evidence="3 4">
    <name type="scientific">Bifidobacterium samirii</name>
    <dbReference type="NCBI Taxonomy" id="2306974"/>
    <lineage>
        <taxon>Bacteria</taxon>
        <taxon>Bacillati</taxon>
        <taxon>Actinomycetota</taxon>
        <taxon>Actinomycetes</taxon>
        <taxon>Bifidobacteriales</taxon>
        <taxon>Bifidobacteriaceae</taxon>
        <taxon>Bifidobacterium</taxon>
    </lineage>
</organism>
<proteinExistence type="predicted"/>
<protein>
    <submittedName>
        <fullName evidence="3">Pilus assembly protein</fullName>
    </submittedName>
</protein>
<name>A0A430FP42_9BIFI</name>
<evidence type="ECO:0000256" key="2">
    <source>
        <dbReference type="SAM" id="Phobius"/>
    </source>
</evidence>
<dbReference type="EMBL" id="QXGK01000017">
    <property type="protein sequence ID" value="RSX54602.1"/>
    <property type="molecule type" value="Genomic_DNA"/>
</dbReference>
<dbReference type="Proteomes" id="UP000287470">
    <property type="component" value="Unassembled WGS sequence"/>
</dbReference>
<evidence type="ECO:0000313" key="4">
    <source>
        <dbReference type="Proteomes" id="UP000287470"/>
    </source>
</evidence>